<dbReference type="GeneID" id="18918058"/>
<evidence type="ECO:0000313" key="2">
    <source>
        <dbReference type="Proteomes" id="UP000008370"/>
    </source>
</evidence>
<sequence>MLNLRSIPPSGNASETHSFSGHFSRFTVSNFLVPEIGNIGEPLDYTQVEQLICGLDERLVVEEGVSEDVVEGVVAGSQEAGWEDNQDVYLDVRGI</sequence>
<accession>K5WMH9</accession>
<reference evidence="1 2" key="1">
    <citation type="journal article" date="2012" name="BMC Genomics">
        <title>Comparative genomics of the white-rot fungi, Phanerochaete carnosa and P. chrysosporium, to elucidate the genetic basis of the distinct wood types they colonize.</title>
        <authorList>
            <person name="Suzuki H."/>
            <person name="MacDonald J."/>
            <person name="Syed K."/>
            <person name="Salamov A."/>
            <person name="Hori C."/>
            <person name="Aerts A."/>
            <person name="Henrissat B."/>
            <person name="Wiebenga A."/>
            <person name="vanKuyk P.A."/>
            <person name="Barry K."/>
            <person name="Lindquist E."/>
            <person name="LaButti K."/>
            <person name="Lapidus A."/>
            <person name="Lucas S."/>
            <person name="Coutinho P."/>
            <person name="Gong Y."/>
            <person name="Samejima M."/>
            <person name="Mahadevan R."/>
            <person name="Abou-Zaid M."/>
            <person name="de Vries R.P."/>
            <person name="Igarashi K."/>
            <person name="Yadav J.S."/>
            <person name="Grigoriev I.V."/>
            <person name="Master E.R."/>
        </authorList>
    </citation>
    <scope>NUCLEOTIDE SEQUENCE [LARGE SCALE GENOMIC DNA]</scope>
    <source>
        <strain evidence="1 2">HHB-10118-sp</strain>
    </source>
</reference>
<gene>
    <name evidence="1" type="ORF">PHACADRAFT_261690</name>
</gene>
<dbReference type="AlphaFoldDB" id="K5WMH9"/>
<proteinExistence type="predicted"/>
<dbReference type="Proteomes" id="UP000008370">
    <property type="component" value="Unassembled WGS sequence"/>
</dbReference>
<dbReference type="KEGG" id="pco:PHACADRAFT_261690"/>
<dbReference type="InParanoid" id="K5WMH9"/>
<organism evidence="1 2">
    <name type="scientific">Phanerochaete carnosa (strain HHB-10118-sp)</name>
    <name type="common">White-rot fungus</name>
    <name type="synonym">Peniophora carnosa</name>
    <dbReference type="NCBI Taxonomy" id="650164"/>
    <lineage>
        <taxon>Eukaryota</taxon>
        <taxon>Fungi</taxon>
        <taxon>Dikarya</taxon>
        <taxon>Basidiomycota</taxon>
        <taxon>Agaricomycotina</taxon>
        <taxon>Agaricomycetes</taxon>
        <taxon>Polyporales</taxon>
        <taxon>Phanerochaetaceae</taxon>
        <taxon>Phanerochaete</taxon>
    </lineage>
</organism>
<evidence type="ECO:0000313" key="1">
    <source>
        <dbReference type="EMBL" id="EKM51507.1"/>
    </source>
</evidence>
<protein>
    <submittedName>
        <fullName evidence="1">Uncharacterized protein</fullName>
    </submittedName>
</protein>
<dbReference type="HOGENOM" id="CLU_2373497_0_0_1"/>
<keyword evidence="2" id="KW-1185">Reference proteome</keyword>
<dbReference type="OrthoDB" id="2756498at2759"/>
<name>K5WMH9_PHACS</name>
<dbReference type="RefSeq" id="XP_007399319.1">
    <property type="nucleotide sequence ID" value="XM_007399257.1"/>
</dbReference>
<dbReference type="EMBL" id="JH930476">
    <property type="protein sequence ID" value="EKM51507.1"/>
    <property type="molecule type" value="Genomic_DNA"/>
</dbReference>